<dbReference type="CDD" id="cd02432">
    <property type="entry name" value="Nodulin-21_like_1"/>
    <property type="match status" value="1"/>
</dbReference>
<comment type="caution">
    <text evidence="7">The sequence shown here is derived from an EMBL/GenBank/DDBJ whole genome shotgun (WGS) entry which is preliminary data.</text>
</comment>
<dbReference type="EMBL" id="SZWF01000002">
    <property type="protein sequence ID" value="KAA9395252.1"/>
    <property type="molecule type" value="Genomic_DNA"/>
</dbReference>
<evidence type="ECO:0000256" key="6">
    <source>
        <dbReference type="SAM" id="Phobius"/>
    </source>
</evidence>
<keyword evidence="2 6" id="KW-0812">Transmembrane</keyword>
<feature type="transmembrane region" description="Helical" evidence="6">
    <location>
        <begin position="168"/>
        <end position="190"/>
    </location>
</feature>
<evidence type="ECO:0000313" key="8">
    <source>
        <dbReference type="Proteomes" id="UP000325957"/>
    </source>
</evidence>
<dbReference type="GO" id="GO:0005384">
    <property type="term" value="F:manganese ion transmembrane transporter activity"/>
    <property type="evidence" value="ECO:0007669"/>
    <property type="project" value="InterPro"/>
</dbReference>
<feature type="transmembrane region" description="Helical" evidence="6">
    <location>
        <begin position="69"/>
        <end position="91"/>
    </location>
</feature>
<dbReference type="PANTHER" id="PTHR31851">
    <property type="entry name" value="FE(2+)/MN(2+) TRANSPORTER PCL1"/>
    <property type="match status" value="1"/>
</dbReference>
<organism evidence="7 8">
    <name type="scientific">Kocuria coralli</name>
    <dbReference type="NCBI Taxonomy" id="1461025"/>
    <lineage>
        <taxon>Bacteria</taxon>
        <taxon>Bacillati</taxon>
        <taxon>Actinomycetota</taxon>
        <taxon>Actinomycetes</taxon>
        <taxon>Micrococcales</taxon>
        <taxon>Micrococcaceae</taxon>
        <taxon>Kocuria</taxon>
    </lineage>
</organism>
<keyword evidence="8" id="KW-1185">Reference proteome</keyword>
<feature type="transmembrane region" description="Helical" evidence="6">
    <location>
        <begin position="196"/>
        <end position="217"/>
    </location>
</feature>
<name>A0A5J5L077_9MICC</name>
<dbReference type="GO" id="GO:0012505">
    <property type="term" value="C:endomembrane system"/>
    <property type="evidence" value="ECO:0007669"/>
    <property type="project" value="UniProtKB-SubCell"/>
</dbReference>
<evidence type="ECO:0000256" key="3">
    <source>
        <dbReference type="ARBA" id="ARBA00022989"/>
    </source>
</evidence>
<dbReference type="OrthoDB" id="188924at2"/>
<accession>A0A5J5L077</accession>
<dbReference type="AlphaFoldDB" id="A0A5J5L077"/>
<dbReference type="InterPro" id="IPR008217">
    <property type="entry name" value="Ccc1_fam"/>
</dbReference>
<gene>
    <name evidence="7" type="ORF">FCK90_02250</name>
</gene>
<keyword evidence="3 6" id="KW-1133">Transmembrane helix</keyword>
<evidence type="ECO:0000256" key="1">
    <source>
        <dbReference type="ARBA" id="ARBA00004127"/>
    </source>
</evidence>
<comment type="subcellular location">
    <subcellularLocation>
        <location evidence="1">Endomembrane system</location>
        <topology evidence="1">Multi-pass membrane protein</topology>
    </subcellularLocation>
</comment>
<reference evidence="7 8" key="1">
    <citation type="submission" date="2019-05" db="EMBL/GenBank/DDBJ databases">
        <title>Kocuria coralli sp. nov., a novel actinobacterium isolated from coral reef seawater.</title>
        <authorList>
            <person name="Li J."/>
        </authorList>
    </citation>
    <scope>NUCLEOTIDE SEQUENCE [LARGE SCALE GENOMIC DNA]</scope>
    <source>
        <strain evidence="7 8">SCSIO 13007</strain>
    </source>
</reference>
<dbReference type="Pfam" id="PF01988">
    <property type="entry name" value="VIT1"/>
    <property type="match status" value="1"/>
</dbReference>
<keyword evidence="4 6" id="KW-0472">Membrane</keyword>
<evidence type="ECO:0000256" key="5">
    <source>
        <dbReference type="SAM" id="MobiDB-lite"/>
    </source>
</evidence>
<dbReference type="Proteomes" id="UP000325957">
    <property type="component" value="Unassembled WGS sequence"/>
</dbReference>
<evidence type="ECO:0000256" key="4">
    <source>
        <dbReference type="ARBA" id="ARBA00023136"/>
    </source>
</evidence>
<protein>
    <submittedName>
        <fullName evidence="7">VIT family protein</fullName>
    </submittedName>
</protein>
<feature type="transmembrane region" description="Helical" evidence="6">
    <location>
        <begin position="229"/>
        <end position="250"/>
    </location>
</feature>
<feature type="region of interest" description="Disordered" evidence="5">
    <location>
        <begin position="1"/>
        <end position="32"/>
    </location>
</feature>
<evidence type="ECO:0000256" key="2">
    <source>
        <dbReference type="ARBA" id="ARBA00022692"/>
    </source>
</evidence>
<dbReference type="RefSeq" id="WP_158032678.1">
    <property type="nucleotide sequence ID" value="NZ_ML708611.1"/>
</dbReference>
<evidence type="ECO:0000313" key="7">
    <source>
        <dbReference type="EMBL" id="KAA9395252.1"/>
    </source>
</evidence>
<proteinExistence type="predicted"/>
<dbReference type="GO" id="GO:0030026">
    <property type="term" value="P:intracellular manganese ion homeostasis"/>
    <property type="evidence" value="ECO:0007669"/>
    <property type="project" value="InterPro"/>
</dbReference>
<sequence>MTLANIRNPDAHPDIVHPPGTSAHREPQGGNYGERLNKLRAAVLGANDGIVSVAATVVGVAGATTDRGAVALVAAAALAAGALSMALGEYVSVSSQKDSQNALIELETRELEEMPREEFDELVQILREKGMSEETAKAAAADLTEHNALKAHLDFELGIDEEDIPSPLGAAIASALAFFGGALLPILAILLPPAGLAVPVTFGVVLLALAVTGWLGAVLGGSPHRLRAALRLVAGGALALAATFAIGSALGTGAMG</sequence>
<feature type="transmembrane region" description="Helical" evidence="6">
    <location>
        <begin position="41"/>
        <end position="63"/>
    </location>
</feature>